<dbReference type="EMBL" id="BBPA01000057">
    <property type="protein sequence ID" value="GAL94486.1"/>
    <property type="molecule type" value="Genomic_DNA"/>
</dbReference>
<comment type="caution">
    <text evidence="3">The sequence shown here is derived from an EMBL/GenBank/DDBJ whole genome shotgun (WGS) entry which is preliminary data.</text>
</comment>
<organism evidence="3 4">
    <name type="scientific">Microcystis aeruginosa NIES-44</name>
    <dbReference type="NCBI Taxonomy" id="449439"/>
    <lineage>
        <taxon>Bacteria</taxon>
        <taxon>Bacillati</taxon>
        <taxon>Cyanobacteriota</taxon>
        <taxon>Cyanophyceae</taxon>
        <taxon>Oscillatoriophycideae</taxon>
        <taxon>Chroococcales</taxon>
        <taxon>Microcystaceae</taxon>
        <taxon>Microcystis</taxon>
    </lineage>
</organism>
<sequence length="258" mass="30357">MNKNISSRDRGWQAVFDRYNLHDYDFCNHPYFIKAEQIKAATKHFETTGEREVRILCKQDTRESRPEVFKKLGLFILPVKNGEYVILKGEGYVDIPIIETPIQNYQTLLDFQLETSLIGDSEMQHLDFAYASSLIRHFIKDNSLVLTIRGRKYTPEFTLKINDHVLKIKGVQTEVDAGYEGKNQIVLIEAKNLSIDNVIIRQLYYPSRQWQLHTKKKIVTLFFAKKSNIYYLWKFEFENPDNYNSIKLVDSARFEIIS</sequence>
<gene>
    <name evidence="3" type="ORF">N44_03066</name>
</gene>
<protein>
    <submittedName>
        <fullName evidence="3">Mu-like prophage protein gp29</fullName>
    </submittedName>
</protein>
<evidence type="ECO:0000313" key="4">
    <source>
        <dbReference type="Proteomes" id="UP000030321"/>
    </source>
</evidence>
<evidence type="ECO:0000259" key="2">
    <source>
        <dbReference type="Pfam" id="PF22518"/>
    </source>
</evidence>
<dbReference type="Pfam" id="PF22518">
    <property type="entry name" value="DUF6997"/>
    <property type="match status" value="1"/>
</dbReference>
<feature type="domain" description="DUF6997" evidence="2">
    <location>
        <begin position="90"/>
        <end position="254"/>
    </location>
</feature>
<evidence type="ECO:0000259" key="1">
    <source>
        <dbReference type="Pfam" id="PF22515"/>
    </source>
</evidence>
<reference evidence="4" key="1">
    <citation type="journal article" date="2015" name="Genome">
        <title>Whole Genome Sequence of the Non-Microcystin-Producing Microcystis aeruginosa Strain NIES-44.</title>
        <authorList>
            <person name="Okano K."/>
            <person name="Miyata N."/>
            <person name="Ozaki Y."/>
        </authorList>
    </citation>
    <scope>NUCLEOTIDE SEQUENCE [LARGE SCALE GENOMIC DNA]</scope>
    <source>
        <strain evidence="4">NIES-44</strain>
    </source>
</reference>
<dbReference type="RefSeq" id="WP_045360646.1">
    <property type="nucleotide sequence ID" value="NZ_BBPA01000057.1"/>
</dbReference>
<accession>A0A0A1VYZ8</accession>
<dbReference type="Proteomes" id="UP000030321">
    <property type="component" value="Unassembled WGS sequence"/>
</dbReference>
<dbReference type="AlphaFoldDB" id="A0A0A1VYZ8"/>
<dbReference type="InterPro" id="IPR054265">
    <property type="entry name" value="DUF6996"/>
</dbReference>
<proteinExistence type="predicted"/>
<dbReference type="REBASE" id="110275">
    <property type="entry name" value="Mae44ORF3067P"/>
</dbReference>
<dbReference type="InterPro" id="IPR054266">
    <property type="entry name" value="DUF6997"/>
</dbReference>
<feature type="domain" description="DUF6996" evidence="1">
    <location>
        <begin position="9"/>
        <end position="86"/>
    </location>
</feature>
<dbReference type="Pfam" id="PF22515">
    <property type="entry name" value="DUF6996"/>
    <property type="match status" value="1"/>
</dbReference>
<evidence type="ECO:0000313" key="3">
    <source>
        <dbReference type="EMBL" id="GAL94486.1"/>
    </source>
</evidence>
<name>A0A0A1VYZ8_MICAE</name>